<proteinExistence type="predicted"/>
<reference evidence="2" key="1">
    <citation type="submission" date="2014-11" db="EMBL/GenBank/DDBJ databases">
        <authorList>
            <person name="Otto D Thomas"/>
            <person name="Naeem Raeece"/>
        </authorList>
    </citation>
    <scope>NUCLEOTIDE SEQUENCE</scope>
</reference>
<name>A0A0G4HCU4_9ALVE</name>
<gene>
    <name evidence="2" type="ORF">Cvel_6309</name>
</gene>
<evidence type="ECO:0000313" key="2">
    <source>
        <dbReference type="EMBL" id="CEM41647.1"/>
    </source>
</evidence>
<dbReference type="EMBL" id="CDMZ01002279">
    <property type="protein sequence ID" value="CEM41647.1"/>
    <property type="molecule type" value="Genomic_DNA"/>
</dbReference>
<dbReference type="AlphaFoldDB" id="A0A0G4HCU4"/>
<accession>A0A0G4HCU4</accession>
<dbReference type="PhylomeDB" id="A0A0G4HCU4"/>
<dbReference type="VEuPathDB" id="CryptoDB:Cvel_6309"/>
<sequence length="273" mass="29637">MRFPLAVIHIVAMGERWGYSCSFHRQVGGIPFTLIFRRAPPGWRVGDTAVVSMPGLSPARLQDTFAPLSCSMQGMILDPSGARVLRLPGTVRKMHSRAPSRGRKIKNPGEGDSLVAPRLTKGVSGASWRAGSSTRMEDELKEARGVFSGDMGFDLEEENLNKIRSQNVQLYLNSPPQPRPIEIPEGWSTSMSLRVSIAPATALTLFRTERCKATQDASIVFDSKALATISLRSSSFWGARLRCGCLQGSVRGEGFSRGRKKGLSDDGGETPSG</sequence>
<protein>
    <submittedName>
        <fullName evidence="2">Uncharacterized protein</fullName>
    </submittedName>
</protein>
<organism evidence="2">
    <name type="scientific">Chromera velia CCMP2878</name>
    <dbReference type="NCBI Taxonomy" id="1169474"/>
    <lineage>
        <taxon>Eukaryota</taxon>
        <taxon>Sar</taxon>
        <taxon>Alveolata</taxon>
        <taxon>Colpodellida</taxon>
        <taxon>Chromeraceae</taxon>
        <taxon>Chromera</taxon>
    </lineage>
</organism>
<evidence type="ECO:0000256" key="1">
    <source>
        <dbReference type="SAM" id="MobiDB-lite"/>
    </source>
</evidence>
<feature type="region of interest" description="Disordered" evidence="1">
    <location>
        <begin position="254"/>
        <end position="273"/>
    </location>
</feature>